<reference evidence="2" key="1">
    <citation type="journal article" date="2023" name="Mol. Phylogenet. Evol.">
        <title>Genome-scale phylogeny and comparative genomics of the fungal order Sordariales.</title>
        <authorList>
            <person name="Hensen N."/>
            <person name="Bonometti L."/>
            <person name="Westerberg I."/>
            <person name="Brannstrom I.O."/>
            <person name="Guillou S."/>
            <person name="Cros-Aarteil S."/>
            <person name="Calhoun S."/>
            <person name="Haridas S."/>
            <person name="Kuo A."/>
            <person name="Mondo S."/>
            <person name="Pangilinan J."/>
            <person name="Riley R."/>
            <person name="LaButti K."/>
            <person name="Andreopoulos B."/>
            <person name="Lipzen A."/>
            <person name="Chen C."/>
            <person name="Yan M."/>
            <person name="Daum C."/>
            <person name="Ng V."/>
            <person name="Clum A."/>
            <person name="Steindorff A."/>
            <person name="Ohm R.A."/>
            <person name="Martin F."/>
            <person name="Silar P."/>
            <person name="Natvig D.O."/>
            <person name="Lalanne C."/>
            <person name="Gautier V."/>
            <person name="Ament-Velasquez S.L."/>
            <person name="Kruys A."/>
            <person name="Hutchinson M.I."/>
            <person name="Powell A.J."/>
            <person name="Barry K."/>
            <person name="Miller A.N."/>
            <person name="Grigoriev I.V."/>
            <person name="Debuchy R."/>
            <person name="Gladieux P."/>
            <person name="Hiltunen Thoren M."/>
            <person name="Johannesson H."/>
        </authorList>
    </citation>
    <scope>NUCLEOTIDE SEQUENCE</scope>
    <source>
        <strain evidence="2">PSN243</strain>
    </source>
</reference>
<dbReference type="EMBL" id="MU865949">
    <property type="protein sequence ID" value="KAK4447516.1"/>
    <property type="molecule type" value="Genomic_DNA"/>
</dbReference>
<evidence type="ECO:0000313" key="3">
    <source>
        <dbReference type="Proteomes" id="UP001321760"/>
    </source>
</evidence>
<comment type="caution">
    <text evidence="2">The sequence shown here is derived from an EMBL/GenBank/DDBJ whole genome shotgun (WGS) entry which is preliminary data.</text>
</comment>
<dbReference type="AlphaFoldDB" id="A0AAV9GLK4"/>
<gene>
    <name evidence="2" type="ORF">QBC34DRAFT_329814</name>
</gene>
<accession>A0AAV9GLK4</accession>
<feature type="region of interest" description="Disordered" evidence="1">
    <location>
        <begin position="283"/>
        <end position="307"/>
    </location>
</feature>
<organism evidence="2 3">
    <name type="scientific">Podospora aff. communis PSN243</name>
    <dbReference type="NCBI Taxonomy" id="3040156"/>
    <lineage>
        <taxon>Eukaryota</taxon>
        <taxon>Fungi</taxon>
        <taxon>Dikarya</taxon>
        <taxon>Ascomycota</taxon>
        <taxon>Pezizomycotina</taxon>
        <taxon>Sordariomycetes</taxon>
        <taxon>Sordariomycetidae</taxon>
        <taxon>Sordariales</taxon>
        <taxon>Podosporaceae</taxon>
        <taxon>Podospora</taxon>
    </lineage>
</organism>
<feature type="region of interest" description="Disordered" evidence="1">
    <location>
        <begin position="1"/>
        <end position="72"/>
    </location>
</feature>
<feature type="compositionally biased region" description="Basic and acidic residues" evidence="1">
    <location>
        <begin position="23"/>
        <end position="43"/>
    </location>
</feature>
<proteinExistence type="predicted"/>
<name>A0AAV9GLK4_9PEZI</name>
<evidence type="ECO:0000313" key="2">
    <source>
        <dbReference type="EMBL" id="KAK4447516.1"/>
    </source>
</evidence>
<sequence length="307" mass="34882">MGWFDGWFGGSSSGSDPLGKLDPNVRKYLEKESPVKLHPHDGEPSPSAPPQPQKPTASSDDADLPPVPPQSLFQDGRYAHLWKTYRPLAALEAETKTDHEKLMDVLEAFKERKAKIGRTAMENCAEEQFEWMNCMKEGEWTKRAKMCSDEVRAFERCYKTQTRLLKAMGYLSSYQRPPEVDEQIQMRADKIYQDMIANEREAAKAKDEGRPVPVYMPAIPKQEVPVDGAAAMQPGPEKLKEWKEILEKLPVEERAAEEEALRAEFRAKSEVAAGVQSIWDQRAKEREARKAEGKETMMDKVKDLIGK</sequence>
<reference evidence="2" key="2">
    <citation type="submission" date="2023-05" db="EMBL/GenBank/DDBJ databases">
        <authorList>
            <consortium name="Lawrence Berkeley National Laboratory"/>
            <person name="Steindorff A."/>
            <person name="Hensen N."/>
            <person name="Bonometti L."/>
            <person name="Westerberg I."/>
            <person name="Brannstrom I.O."/>
            <person name="Guillou S."/>
            <person name="Cros-Aarteil S."/>
            <person name="Calhoun S."/>
            <person name="Haridas S."/>
            <person name="Kuo A."/>
            <person name="Mondo S."/>
            <person name="Pangilinan J."/>
            <person name="Riley R."/>
            <person name="Labutti K."/>
            <person name="Andreopoulos B."/>
            <person name="Lipzen A."/>
            <person name="Chen C."/>
            <person name="Yanf M."/>
            <person name="Daum C."/>
            <person name="Ng V."/>
            <person name="Clum A."/>
            <person name="Ohm R."/>
            <person name="Martin F."/>
            <person name="Silar P."/>
            <person name="Natvig D."/>
            <person name="Lalanne C."/>
            <person name="Gautier V."/>
            <person name="Ament-Velasquez S.L."/>
            <person name="Kruys A."/>
            <person name="Hutchinson M.I."/>
            <person name="Powell A.J."/>
            <person name="Barry K."/>
            <person name="Miller A.N."/>
            <person name="Grigoriev I.V."/>
            <person name="Debuchy R."/>
            <person name="Gladieux P."/>
            <person name="Thoren M.H."/>
            <person name="Johannesson H."/>
        </authorList>
    </citation>
    <scope>NUCLEOTIDE SEQUENCE</scope>
    <source>
        <strain evidence="2">PSN243</strain>
    </source>
</reference>
<keyword evidence="3" id="KW-1185">Reference proteome</keyword>
<evidence type="ECO:0000256" key="1">
    <source>
        <dbReference type="SAM" id="MobiDB-lite"/>
    </source>
</evidence>
<protein>
    <recommendedName>
        <fullName evidence="4">Autophagy-related protein 6</fullName>
    </recommendedName>
</protein>
<dbReference type="Proteomes" id="UP001321760">
    <property type="component" value="Unassembled WGS sequence"/>
</dbReference>
<evidence type="ECO:0008006" key="4">
    <source>
        <dbReference type="Google" id="ProtNLM"/>
    </source>
</evidence>